<evidence type="ECO:0008006" key="12">
    <source>
        <dbReference type="Google" id="ProtNLM"/>
    </source>
</evidence>
<feature type="domain" description="Abnormal spindle-like microcephaly-associated protein ASH" evidence="7">
    <location>
        <begin position="138"/>
        <end position="224"/>
    </location>
</feature>
<dbReference type="NCBIfam" id="NF012200">
    <property type="entry name" value="choice_anch_D"/>
    <property type="match status" value="5"/>
</dbReference>
<evidence type="ECO:0000259" key="8">
    <source>
        <dbReference type="Pfam" id="PF22073"/>
    </source>
</evidence>
<organism evidence="10 11">
    <name type="scientific">Cellulophaga geojensis KL-A</name>
    <dbReference type="NCBI Taxonomy" id="1328323"/>
    <lineage>
        <taxon>Bacteria</taxon>
        <taxon>Pseudomonadati</taxon>
        <taxon>Bacteroidota</taxon>
        <taxon>Flavobacteriia</taxon>
        <taxon>Flavobacteriales</taxon>
        <taxon>Flavobacteriaceae</taxon>
        <taxon>Cellulophaga</taxon>
    </lineage>
</organism>
<feature type="domain" description="Abnormal spindle-like microcephaly-associated protein ASH" evidence="7">
    <location>
        <begin position="248"/>
        <end position="330"/>
    </location>
</feature>
<evidence type="ECO:0000256" key="4">
    <source>
        <dbReference type="ARBA" id="ARBA00023069"/>
    </source>
</evidence>
<dbReference type="PANTHER" id="PTHR37833">
    <property type="entry name" value="LIPOPROTEIN-RELATED"/>
    <property type="match status" value="1"/>
</dbReference>
<protein>
    <recommendedName>
        <fullName evidence="12">Choice-of-anchor D domain-containing protein</fullName>
    </recommendedName>
</protein>
<evidence type="ECO:0000313" key="11">
    <source>
        <dbReference type="Proteomes" id="UP000019275"/>
    </source>
</evidence>
<comment type="caution">
    <text evidence="10">The sequence shown here is derived from an EMBL/GenBank/DDBJ whole genome shotgun (WGS) entry which is preliminary data.</text>
</comment>
<evidence type="ECO:0000259" key="9">
    <source>
        <dbReference type="Pfam" id="PF22544"/>
    </source>
</evidence>
<evidence type="ECO:0000313" key="10">
    <source>
        <dbReference type="EMBL" id="EWH10179.1"/>
    </source>
</evidence>
<gene>
    <name evidence="10" type="ORF">KLA_16867</name>
</gene>
<evidence type="ECO:0000256" key="5">
    <source>
        <dbReference type="ARBA" id="ARBA00023273"/>
    </source>
</evidence>
<dbReference type="InterPro" id="IPR032675">
    <property type="entry name" value="LRR_dom_sf"/>
</dbReference>
<dbReference type="InterPro" id="IPR054090">
    <property type="entry name" value="Cep192_Spd-2-like_dom"/>
</dbReference>
<feature type="compositionally biased region" description="Polar residues" evidence="6">
    <location>
        <begin position="806"/>
        <end position="827"/>
    </location>
</feature>
<dbReference type="Proteomes" id="UP000019275">
    <property type="component" value="Unassembled WGS sequence"/>
</dbReference>
<keyword evidence="11" id="KW-1185">Reference proteome</keyword>
<comment type="subcellular location">
    <subcellularLocation>
        <location evidence="1">Cell projection</location>
        <location evidence="1">Cilium</location>
    </subcellularLocation>
    <subcellularLocation>
        <location evidence="2">Cytoplasm</location>
    </subcellularLocation>
</comment>
<dbReference type="PROSITE" id="PS51257">
    <property type="entry name" value="PROKAR_LIPOPROTEIN"/>
    <property type="match status" value="1"/>
</dbReference>
<dbReference type="Gene3D" id="2.60.40.10">
    <property type="entry name" value="Immunoglobulins"/>
    <property type="match status" value="5"/>
</dbReference>
<dbReference type="PANTHER" id="PTHR37833:SF1">
    <property type="entry name" value="SIGNAL PEPTIDE PROTEIN"/>
    <property type="match status" value="1"/>
</dbReference>
<evidence type="ECO:0000256" key="1">
    <source>
        <dbReference type="ARBA" id="ARBA00004138"/>
    </source>
</evidence>
<keyword evidence="3" id="KW-0963">Cytoplasm</keyword>
<feature type="domain" description="Abnormal spindle-like microcephaly-associated protein ASH" evidence="7">
    <location>
        <begin position="28"/>
        <end position="122"/>
    </location>
</feature>
<keyword evidence="4" id="KW-0969">Cilium</keyword>
<feature type="domain" description="HYDIN/VesB/CFA65-like Ig-like" evidence="9">
    <location>
        <begin position="460"/>
        <end position="557"/>
    </location>
</feature>
<dbReference type="RefSeq" id="WP_034647215.1">
    <property type="nucleotide sequence ID" value="NZ_ARZX01000040.1"/>
</dbReference>
<evidence type="ECO:0000256" key="3">
    <source>
        <dbReference type="ARBA" id="ARBA00022490"/>
    </source>
</evidence>
<evidence type="ECO:0000256" key="6">
    <source>
        <dbReference type="SAM" id="MobiDB-lite"/>
    </source>
</evidence>
<feature type="region of interest" description="Disordered" evidence="6">
    <location>
        <begin position="804"/>
        <end position="827"/>
    </location>
</feature>
<dbReference type="Pfam" id="PF22073">
    <property type="entry name" value="Cep192_D4"/>
    <property type="match status" value="1"/>
</dbReference>
<evidence type="ECO:0000256" key="2">
    <source>
        <dbReference type="ARBA" id="ARBA00004496"/>
    </source>
</evidence>
<name>A0ABP3B5B8_9FLAO</name>
<dbReference type="InterPro" id="IPR013783">
    <property type="entry name" value="Ig-like_fold"/>
</dbReference>
<keyword evidence="5" id="KW-0966">Cell projection</keyword>
<proteinExistence type="predicted"/>
<dbReference type="InterPro" id="IPR031549">
    <property type="entry name" value="ASH"/>
</dbReference>
<feature type="domain" description="Cep192/Spd-2-like" evidence="8">
    <location>
        <begin position="351"/>
        <end position="454"/>
    </location>
</feature>
<dbReference type="InterPro" id="IPR053879">
    <property type="entry name" value="HYDIN_VesB_CFA65-like_Ig"/>
</dbReference>
<dbReference type="Gene3D" id="3.80.10.10">
    <property type="entry name" value="Ribonuclease Inhibitor"/>
    <property type="match status" value="1"/>
</dbReference>
<dbReference type="Pfam" id="PF15780">
    <property type="entry name" value="ASH"/>
    <property type="match status" value="3"/>
</dbReference>
<accession>A0ABP3B5B8</accession>
<dbReference type="Pfam" id="PF22544">
    <property type="entry name" value="HYDIN_VesB_CFA65-like_Ig"/>
    <property type="match status" value="1"/>
</dbReference>
<reference evidence="10 11" key="1">
    <citation type="journal article" date="2014" name="Genome Announc.">
        <title>Draft Genome Sequence of the Carrageenan-Degrading Bacterium Cellulophaga sp. Strain KL-A, Isolated from Decaying Marine Algae.</title>
        <authorList>
            <person name="Shan D."/>
            <person name="Ying J."/>
            <person name="Li X."/>
            <person name="Gao Z."/>
            <person name="Wei G."/>
            <person name="Shao Z."/>
        </authorList>
    </citation>
    <scope>NUCLEOTIDE SEQUENCE [LARGE SCALE GENOMIC DNA]</scope>
    <source>
        <strain evidence="10 11">KL-A</strain>
    </source>
</reference>
<dbReference type="EMBL" id="ARZX01000040">
    <property type="protein sequence ID" value="EWH10179.1"/>
    <property type="molecule type" value="Genomic_DNA"/>
</dbReference>
<dbReference type="SUPFAM" id="SSF52058">
    <property type="entry name" value="L domain-like"/>
    <property type="match status" value="1"/>
</dbReference>
<sequence>MRKKITAYTSIIVFMLISIISCSKDEEILPAEFSIDETMFDYAGVMVTEFSSKSFTITNTGGRDLELTSFSLTGDASADFSTNASENSLSAGDSYVFDVVFEPQSEGEKNADLVILTNDGKKTINLTGIASPQLVAAATLSTTNIDFTDVEIGASSSLPFTITSTGDSDLEIIGYSFSGANASDFTTNGTATTVSPNQTSDVSVTFTPQSEGVKSAVLAIETNAGTFNVAVEGNGTAQPMPVISLDNTSLDFEDVELNTDNDLILVVSNTGSADLVITNFTFNGTDASQFSVQNVVTPLTIAAGTNTSVTVQFSPTSEGAKSAVLVIDSNVADASVSLTGTGIAAATSVMQFSESPISFGNVAVGQELSKNITISNTGTADLEITNANVIGGSSASSFTVIGGTSSLIRTIAPGGSYTFEVKFTPSSEGFASGSIRFSNNSSENEVSLPMNGTGTAPAQPAIAFSETGLNFGDVTVGNSGTDLTFDIQNNGQGNLEVSTIRINGANASDFSLINVSAPQTIMTNGYYTVTVRFTPQSVGQKYAQIVVESNDPTKPNYGIIAQGNGLQAATGTIVNIPDANFKAALVGNSSINTNGDGEIQVSEAQAFTGEIRVDGLNILDVTGLEAFVNITQFHAENNSLTSIDLSQNTAVTRLTLKGNSLTALDLSANLALETILIQQNSINTIDLTNHSSLVNFQCGDNNISTLVLPTTANGLRTLYLEENQISTLDVSMYPDLRTLVAYNNNLSSMDISNNSRVISLHVRNNNLTSLNVANGNNVNFIYMVADGNANLTCIQHDAGFDPLNPPNTTANQWSKPSGASWSTTSCQ</sequence>
<evidence type="ECO:0000259" key="7">
    <source>
        <dbReference type="Pfam" id="PF15780"/>
    </source>
</evidence>